<evidence type="ECO:0000313" key="2">
    <source>
        <dbReference type="Proteomes" id="UP001162060"/>
    </source>
</evidence>
<comment type="caution">
    <text evidence="1">The sequence shown here is derived from an EMBL/GenBank/DDBJ whole genome shotgun (WGS) entry which is preliminary data.</text>
</comment>
<evidence type="ECO:0000313" key="1">
    <source>
        <dbReference type="EMBL" id="CAK7946756.1"/>
    </source>
</evidence>
<organism evidence="1 2">
    <name type="scientific">Peronospora matthiolae</name>
    <dbReference type="NCBI Taxonomy" id="2874970"/>
    <lineage>
        <taxon>Eukaryota</taxon>
        <taxon>Sar</taxon>
        <taxon>Stramenopiles</taxon>
        <taxon>Oomycota</taxon>
        <taxon>Peronosporomycetes</taxon>
        <taxon>Peronosporales</taxon>
        <taxon>Peronosporaceae</taxon>
        <taxon>Peronospora</taxon>
    </lineage>
</organism>
<dbReference type="EMBL" id="CAKLBY020000375">
    <property type="protein sequence ID" value="CAK7946756.1"/>
    <property type="molecule type" value="Genomic_DNA"/>
</dbReference>
<proteinExistence type="predicted"/>
<gene>
    <name evidence="1" type="ORF">PM001_LOCUS31906</name>
</gene>
<accession>A0AAV1VKD6</accession>
<dbReference type="Proteomes" id="UP001162060">
    <property type="component" value="Unassembled WGS sequence"/>
</dbReference>
<dbReference type="AlphaFoldDB" id="A0AAV1VKD6"/>
<sequence length="124" mass="13491">MEECKAVASPVDVSFRLMSSSTASKIDVPFREAVGALMHLTTAKRPDIAYAVSFVSRFVEVPKKNTGLRSSASFATYKTPRCMECAPSQVQGSTFVAIRTQTGTATLLIASQRLDTSSCYWVLQ</sequence>
<name>A0AAV1VKD6_9STRA</name>
<protein>
    <submittedName>
        <fullName evidence="1">Uncharacterized protein</fullName>
    </submittedName>
</protein>
<reference evidence="1" key="1">
    <citation type="submission" date="2024-01" db="EMBL/GenBank/DDBJ databases">
        <authorList>
            <person name="Webb A."/>
        </authorList>
    </citation>
    <scope>NUCLEOTIDE SEQUENCE</scope>
    <source>
        <strain evidence="1">Pm1</strain>
    </source>
</reference>